<dbReference type="AlphaFoldDB" id="A0A3Q3X1L7"/>
<evidence type="ECO:0000256" key="5">
    <source>
        <dbReference type="ARBA" id="ARBA00023239"/>
    </source>
</evidence>
<dbReference type="GO" id="GO:0008270">
    <property type="term" value="F:zinc ion binding"/>
    <property type="evidence" value="ECO:0007669"/>
    <property type="project" value="InterPro"/>
</dbReference>
<evidence type="ECO:0000256" key="7">
    <source>
        <dbReference type="SAM" id="MobiDB-lite"/>
    </source>
</evidence>
<dbReference type="Proteomes" id="UP000261620">
    <property type="component" value="Unplaced"/>
</dbReference>
<comment type="catalytic activity">
    <reaction evidence="6">
        <text>hydrogencarbonate + H(+) = CO2 + H2O</text>
        <dbReference type="Rhea" id="RHEA:10748"/>
        <dbReference type="ChEBI" id="CHEBI:15377"/>
        <dbReference type="ChEBI" id="CHEBI:15378"/>
        <dbReference type="ChEBI" id="CHEBI:16526"/>
        <dbReference type="ChEBI" id="CHEBI:17544"/>
        <dbReference type="EC" id="4.2.1.1"/>
    </reaction>
</comment>
<sequence>MLSSCLECWCSVPTSEASETFLLLCGVILPPADLVHWNQEAVGGIKTSDCPICCPGKSAAVSPFSLRGLLPDSTDKYFIYNGSLTTPPCSETVEWIVFKNTVAISDEQVRNALNNDEVEVEEKSNLKRFHQKQKPIPTASGSHLETLRNKS</sequence>
<dbReference type="Ensembl" id="ENSMMOT00000025148.1">
    <property type="protein sequence ID" value="ENSMMOP00000024733.1"/>
    <property type="gene ID" value="ENSMMOG00000018797.1"/>
</dbReference>
<dbReference type="STRING" id="94237.ENSMMOP00000024733"/>
<comment type="similarity">
    <text evidence="1">Belongs to the alpha-carbonic anhydrase family.</text>
</comment>
<reference evidence="9" key="1">
    <citation type="submission" date="2025-08" db="UniProtKB">
        <authorList>
            <consortium name="Ensembl"/>
        </authorList>
    </citation>
    <scope>IDENTIFICATION</scope>
</reference>
<feature type="region of interest" description="Disordered" evidence="7">
    <location>
        <begin position="124"/>
        <end position="151"/>
    </location>
</feature>
<keyword evidence="10" id="KW-1185">Reference proteome</keyword>
<accession>A0A3Q3X1L7</accession>
<dbReference type="EC" id="4.2.1.1" evidence="2"/>
<feature type="domain" description="Alpha-carbonic anhydrase" evidence="8">
    <location>
        <begin position="1"/>
        <end position="151"/>
    </location>
</feature>
<dbReference type="PROSITE" id="PS51144">
    <property type="entry name" value="ALPHA_CA_2"/>
    <property type="match status" value="1"/>
</dbReference>
<dbReference type="InterPro" id="IPR036398">
    <property type="entry name" value="CA_dom_sf"/>
</dbReference>
<organism evidence="9 10">
    <name type="scientific">Mola mola</name>
    <name type="common">Ocean sunfish</name>
    <name type="synonym">Tetraodon mola</name>
    <dbReference type="NCBI Taxonomy" id="94237"/>
    <lineage>
        <taxon>Eukaryota</taxon>
        <taxon>Metazoa</taxon>
        <taxon>Chordata</taxon>
        <taxon>Craniata</taxon>
        <taxon>Vertebrata</taxon>
        <taxon>Euteleostomi</taxon>
        <taxon>Actinopterygii</taxon>
        <taxon>Neopterygii</taxon>
        <taxon>Teleostei</taxon>
        <taxon>Neoteleostei</taxon>
        <taxon>Acanthomorphata</taxon>
        <taxon>Eupercaria</taxon>
        <taxon>Tetraodontiformes</taxon>
        <taxon>Molidae</taxon>
        <taxon>Mola</taxon>
    </lineage>
</organism>
<keyword evidence="4" id="KW-0862">Zinc</keyword>
<dbReference type="SMART" id="SM01057">
    <property type="entry name" value="Carb_anhydrase"/>
    <property type="match status" value="1"/>
</dbReference>
<dbReference type="Gene3D" id="3.10.200.10">
    <property type="entry name" value="Alpha carbonic anhydrase"/>
    <property type="match status" value="1"/>
</dbReference>
<dbReference type="PANTHER" id="PTHR18952">
    <property type="entry name" value="CARBONIC ANHYDRASE"/>
    <property type="match status" value="1"/>
</dbReference>
<evidence type="ECO:0000313" key="10">
    <source>
        <dbReference type="Proteomes" id="UP000261620"/>
    </source>
</evidence>
<evidence type="ECO:0000256" key="4">
    <source>
        <dbReference type="ARBA" id="ARBA00022833"/>
    </source>
</evidence>
<dbReference type="SUPFAM" id="SSF51069">
    <property type="entry name" value="Carbonic anhydrase"/>
    <property type="match status" value="1"/>
</dbReference>
<evidence type="ECO:0000256" key="6">
    <source>
        <dbReference type="ARBA" id="ARBA00048348"/>
    </source>
</evidence>
<reference evidence="9" key="2">
    <citation type="submission" date="2025-09" db="UniProtKB">
        <authorList>
            <consortium name="Ensembl"/>
        </authorList>
    </citation>
    <scope>IDENTIFICATION</scope>
</reference>
<keyword evidence="5" id="KW-0456">Lyase</keyword>
<evidence type="ECO:0000259" key="8">
    <source>
        <dbReference type="PROSITE" id="PS51144"/>
    </source>
</evidence>
<evidence type="ECO:0000256" key="3">
    <source>
        <dbReference type="ARBA" id="ARBA00022723"/>
    </source>
</evidence>
<dbReference type="InterPro" id="IPR023561">
    <property type="entry name" value="Carbonic_anhydrase_a-class"/>
</dbReference>
<dbReference type="Pfam" id="PF00194">
    <property type="entry name" value="Carb_anhydrase"/>
    <property type="match status" value="1"/>
</dbReference>
<dbReference type="GO" id="GO:0004089">
    <property type="term" value="F:carbonate dehydratase activity"/>
    <property type="evidence" value="ECO:0007669"/>
    <property type="project" value="UniProtKB-EC"/>
</dbReference>
<evidence type="ECO:0000313" key="9">
    <source>
        <dbReference type="Ensembl" id="ENSMMOP00000024733.1"/>
    </source>
</evidence>
<name>A0A3Q3X1L7_MOLML</name>
<dbReference type="PANTHER" id="PTHR18952:SF265">
    <property type="entry name" value="CARBONIC ANHYDRASE"/>
    <property type="match status" value="1"/>
</dbReference>
<keyword evidence="3" id="KW-0479">Metal-binding</keyword>
<evidence type="ECO:0000256" key="1">
    <source>
        <dbReference type="ARBA" id="ARBA00010718"/>
    </source>
</evidence>
<evidence type="ECO:0000256" key="2">
    <source>
        <dbReference type="ARBA" id="ARBA00012925"/>
    </source>
</evidence>
<proteinExistence type="inferred from homology"/>
<protein>
    <recommendedName>
        <fullName evidence="2">carbonic anhydrase</fullName>
        <ecNumber evidence="2">4.2.1.1</ecNumber>
    </recommendedName>
</protein>
<dbReference type="InterPro" id="IPR001148">
    <property type="entry name" value="CA_dom"/>
</dbReference>